<dbReference type="SUPFAM" id="SSF103088">
    <property type="entry name" value="OmpA-like"/>
    <property type="match status" value="1"/>
</dbReference>
<dbReference type="AlphaFoldDB" id="E3BMX5"/>
<dbReference type="STRING" id="796620.VIBC2010_10946"/>
<evidence type="ECO:0000256" key="4">
    <source>
        <dbReference type="PROSITE-ProRule" id="PRU00473"/>
    </source>
</evidence>
<dbReference type="InterPro" id="IPR006664">
    <property type="entry name" value="OMP_bac"/>
</dbReference>
<accession>E3BMX5</accession>
<protein>
    <recommendedName>
        <fullName evidence="5">OmpA-like domain-containing protein</fullName>
    </recommendedName>
</protein>
<dbReference type="GO" id="GO:0009279">
    <property type="term" value="C:cell outer membrane"/>
    <property type="evidence" value="ECO:0007669"/>
    <property type="project" value="UniProtKB-SubCell"/>
</dbReference>
<proteinExistence type="predicted"/>
<dbReference type="Proteomes" id="UP000002943">
    <property type="component" value="Unassembled WGS sequence"/>
</dbReference>
<dbReference type="Gene3D" id="3.30.1330.60">
    <property type="entry name" value="OmpA-like domain"/>
    <property type="match status" value="1"/>
</dbReference>
<dbReference type="InterPro" id="IPR050330">
    <property type="entry name" value="Bact_OuterMem_StrucFunc"/>
</dbReference>
<organism evidence="6 7">
    <name type="scientific">Vibrio caribbeanicus ATCC BAA-2122</name>
    <dbReference type="NCBI Taxonomy" id="796620"/>
    <lineage>
        <taxon>Bacteria</taxon>
        <taxon>Pseudomonadati</taxon>
        <taxon>Pseudomonadota</taxon>
        <taxon>Gammaproteobacteria</taxon>
        <taxon>Vibrionales</taxon>
        <taxon>Vibrionaceae</taxon>
        <taxon>Vibrio</taxon>
    </lineage>
</organism>
<comment type="caution">
    <text evidence="6">The sequence shown here is derived from an EMBL/GenBank/DDBJ whole genome shotgun (WGS) entry which is preliminary data.</text>
</comment>
<dbReference type="InterPro" id="IPR006665">
    <property type="entry name" value="OmpA-like"/>
</dbReference>
<dbReference type="InterPro" id="IPR036737">
    <property type="entry name" value="OmpA-like_sf"/>
</dbReference>
<dbReference type="PRINTS" id="PR01023">
    <property type="entry name" value="NAFLGMOTY"/>
</dbReference>
<evidence type="ECO:0000256" key="3">
    <source>
        <dbReference type="ARBA" id="ARBA00023237"/>
    </source>
</evidence>
<evidence type="ECO:0000256" key="2">
    <source>
        <dbReference type="ARBA" id="ARBA00023136"/>
    </source>
</evidence>
<reference evidence="6 7" key="1">
    <citation type="journal article" date="2012" name="Int. J. Syst. Evol. Microbiol.">
        <title>Vibrio caribbeanicus sp. nov., isolated from the marine sponge Scleritoderma cyanea.</title>
        <authorList>
            <person name="Hoffmann M."/>
            <person name="Monday S.R."/>
            <person name="Allard M.W."/>
            <person name="Strain E.A."/>
            <person name="Whittaker P."/>
            <person name="Naum M."/>
            <person name="McCarthy P.J."/>
            <person name="Lopez J.V."/>
            <person name="Fischer M."/>
            <person name="Brown E.W."/>
        </authorList>
    </citation>
    <scope>NUCLEOTIDE SEQUENCE [LARGE SCALE GENOMIC DNA]</scope>
    <source>
        <strain evidence="6 7">ATCC BAA-2122</strain>
    </source>
</reference>
<gene>
    <name evidence="6" type="ORF">VIBC2010_10946</name>
</gene>
<dbReference type="PRINTS" id="PR01021">
    <property type="entry name" value="OMPADOMAIN"/>
</dbReference>
<evidence type="ECO:0000313" key="7">
    <source>
        <dbReference type="Proteomes" id="UP000002943"/>
    </source>
</evidence>
<dbReference type="eggNOG" id="COG2885">
    <property type="taxonomic scope" value="Bacteria"/>
</dbReference>
<keyword evidence="2 4" id="KW-0472">Membrane</keyword>
<name>E3BMX5_9VIBR</name>
<dbReference type="PANTHER" id="PTHR30329">
    <property type="entry name" value="STATOR ELEMENT OF FLAGELLAR MOTOR COMPLEX"/>
    <property type="match status" value="1"/>
</dbReference>
<dbReference type="Pfam" id="PF00691">
    <property type="entry name" value="OmpA"/>
    <property type="match status" value="1"/>
</dbReference>
<evidence type="ECO:0000259" key="5">
    <source>
        <dbReference type="PROSITE" id="PS51123"/>
    </source>
</evidence>
<evidence type="ECO:0000313" key="6">
    <source>
        <dbReference type="EMBL" id="EFP95601.1"/>
    </source>
</evidence>
<keyword evidence="7" id="KW-1185">Reference proteome</keyword>
<dbReference type="CDD" id="cd07185">
    <property type="entry name" value="OmpA_C-like"/>
    <property type="match status" value="1"/>
</dbReference>
<keyword evidence="3" id="KW-0998">Cell outer membrane</keyword>
<feature type="domain" description="OmpA-like" evidence="5">
    <location>
        <begin position="7"/>
        <end position="124"/>
    </location>
</feature>
<dbReference type="EMBL" id="AEIU01000091">
    <property type="protein sequence ID" value="EFP95601.1"/>
    <property type="molecule type" value="Genomic_DNA"/>
</dbReference>
<dbReference type="PANTHER" id="PTHR30329:SF21">
    <property type="entry name" value="LIPOPROTEIN YIAD-RELATED"/>
    <property type="match status" value="1"/>
</dbReference>
<dbReference type="OrthoDB" id="9782229at2"/>
<dbReference type="PROSITE" id="PS51123">
    <property type="entry name" value="OMPA_2"/>
    <property type="match status" value="1"/>
</dbReference>
<comment type="subcellular location">
    <subcellularLocation>
        <location evidence="1">Cell outer membrane</location>
    </subcellularLocation>
</comment>
<evidence type="ECO:0000256" key="1">
    <source>
        <dbReference type="ARBA" id="ARBA00004442"/>
    </source>
</evidence>
<sequence length="125" mass="13917">MTEAKSKMQTHKEEYGSGTFEFDSCKLTQSVAERLDNLANFLNEYPTSRVAITGYTDSSGPAAYNLKLSEMRAQAVKDYLISAGIEEARLTATGLGENNPVADNCTHEGREKNRRVEVVIPEFEY</sequence>